<dbReference type="GO" id="GO:0008270">
    <property type="term" value="F:zinc ion binding"/>
    <property type="evidence" value="ECO:0007669"/>
    <property type="project" value="UniProtKB-KW"/>
</dbReference>
<dbReference type="InterPro" id="IPR013083">
    <property type="entry name" value="Znf_RING/FYVE/PHD"/>
</dbReference>
<feature type="domain" description="Ubiquitin-like" evidence="5">
    <location>
        <begin position="160"/>
        <end position="235"/>
    </location>
</feature>
<accession>A0A813M2W2</accession>
<dbReference type="InterPro" id="IPR029071">
    <property type="entry name" value="Ubiquitin-like_domsf"/>
</dbReference>
<keyword evidence="1" id="KW-0479">Metal-binding</keyword>
<dbReference type="OrthoDB" id="9994687at2759"/>
<organism evidence="7 8">
    <name type="scientific">Brachionus calyciflorus</name>
    <dbReference type="NCBI Taxonomy" id="104777"/>
    <lineage>
        <taxon>Eukaryota</taxon>
        <taxon>Metazoa</taxon>
        <taxon>Spiralia</taxon>
        <taxon>Gnathifera</taxon>
        <taxon>Rotifera</taxon>
        <taxon>Eurotatoria</taxon>
        <taxon>Monogononta</taxon>
        <taxon>Pseudotrocha</taxon>
        <taxon>Ploima</taxon>
        <taxon>Brachionidae</taxon>
        <taxon>Brachionus</taxon>
    </lineage>
</organism>
<evidence type="ECO:0000259" key="5">
    <source>
        <dbReference type="PROSITE" id="PS50053"/>
    </source>
</evidence>
<reference evidence="7" key="1">
    <citation type="submission" date="2021-02" db="EMBL/GenBank/DDBJ databases">
        <authorList>
            <person name="Nowell W R."/>
        </authorList>
    </citation>
    <scope>NUCLEOTIDE SEQUENCE</scope>
    <source>
        <strain evidence="7">Ploen Becks lab</strain>
    </source>
</reference>
<dbReference type="SMART" id="SM00184">
    <property type="entry name" value="RING"/>
    <property type="match status" value="1"/>
</dbReference>
<evidence type="ECO:0000256" key="4">
    <source>
        <dbReference type="PROSITE-ProRule" id="PRU00175"/>
    </source>
</evidence>
<evidence type="ECO:0000256" key="1">
    <source>
        <dbReference type="ARBA" id="ARBA00022723"/>
    </source>
</evidence>
<feature type="domain" description="RING-type" evidence="6">
    <location>
        <begin position="396"/>
        <end position="438"/>
    </location>
</feature>
<comment type="caution">
    <text evidence="7">The sequence shown here is derived from an EMBL/GenBank/DDBJ whole genome shotgun (WGS) entry which is preliminary data.</text>
</comment>
<evidence type="ECO:0008006" key="9">
    <source>
        <dbReference type="Google" id="ProtNLM"/>
    </source>
</evidence>
<dbReference type="Pfam" id="PF00240">
    <property type="entry name" value="ubiquitin"/>
    <property type="match status" value="1"/>
</dbReference>
<dbReference type="SMART" id="SM00744">
    <property type="entry name" value="RINGv"/>
    <property type="match status" value="1"/>
</dbReference>
<dbReference type="Proteomes" id="UP000663879">
    <property type="component" value="Unassembled WGS sequence"/>
</dbReference>
<dbReference type="SUPFAM" id="SSF54236">
    <property type="entry name" value="Ubiquitin-like"/>
    <property type="match status" value="1"/>
</dbReference>
<dbReference type="FunFam" id="3.10.20.90:FF:000211">
    <property type="entry name" value="Polyubiquitin 9"/>
    <property type="match status" value="1"/>
</dbReference>
<evidence type="ECO:0000256" key="3">
    <source>
        <dbReference type="ARBA" id="ARBA00022833"/>
    </source>
</evidence>
<dbReference type="Gene3D" id="3.10.20.90">
    <property type="entry name" value="Phosphatidylinositol 3-kinase Catalytic Subunit, Chain A, domain 1"/>
    <property type="match status" value="1"/>
</dbReference>
<dbReference type="PROSITE" id="PS50053">
    <property type="entry name" value="UBIQUITIN_2"/>
    <property type="match status" value="1"/>
</dbReference>
<protein>
    <recommendedName>
        <fullName evidence="9">Ubiquitin</fullName>
    </recommendedName>
</protein>
<dbReference type="InterPro" id="IPR001841">
    <property type="entry name" value="Znf_RING"/>
</dbReference>
<dbReference type="PANTHER" id="PTHR10666">
    <property type="entry name" value="UBIQUITIN"/>
    <property type="match status" value="1"/>
</dbReference>
<dbReference type="PRINTS" id="PR00348">
    <property type="entry name" value="UBIQUITIN"/>
</dbReference>
<dbReference type="Gene3D" id="3.30.40.10">
    <property type="entry name" value="Zinc/RING finger domain, C3HC4 (zinc finger)"/>
    <property type="match status" value="1"/>
</dbReference>
<keyword evidence="8" id="KW-1185">Reference proteome</keyword>
<name>A0A813M2W2_9BILA</name>
<evidence type="ECO:0000259" key="6">
    <source>
        <dbReference type="PROSITE" id="PS50089"/>
    </source>
</evidence>
<keyword evidence="3" id="KW-0862">Zinc</keyword>
<evidence type="ECO:0000256" key="2">
    <source>
        <dbReference type="ARBA" id="ARBA00022771"/>
    </source>
</evidence>
<dbReference type="InterPro" id="IPR000626">
    <property type="entry name" value="Ubiquitin-like_dom"/>
</dbReference>
<dbReference type="InterPro" id="IPR011016">
    <property type="entry name" value="Znf_RING-CH"/>
</dbReference>
<dbReference type="AlphaFoldDB" id="A0A813M2W2"/>
<dbReference type="EMBL" id="CAJNOC010000037">
    <property type="protein sequence ID" value="CAF0708846.1"/>
    <property type="molecule type" value="Genomic_DNA"/>
</dbReference>
<sequence length="441" mass="51190">MQVLIQDNSNLLNPKIENITYDPLDETLESLIKKYDASFDKSNVSIACGNENFTDLNTLVSTCLHYGRSFSIYNHLINIKIKPDCAKLDPAEVQIDSRKTFNDLYKKIREIYRHGKLTLKYNGNEFENRSLKIKEYFLQNNSVIDLHVDQREFTSKNGEFPINIILLTGGEIEIFTNSSETIEEIKEKIQEDEGIYKDQQRLIYAGKQLEDGRTLSDYNIEKNATFHLVPRLRGGGSFVDFEKAKPRVYGWSKKAPEWRTVTAGLCFEGKCLNYECEAFNRMVIINMKVPVIYQLGMPNQDETNCPQCDSYVKPITCGFNNCKWRFYGVKQSENGPKRVSCEWKNVGDEYHRFDDDDKKSFCEWNSLVIETGYCSDWCSNSYSRGFTSSLTKSDICAICLDDSNDQMYKLNNCKHEFHEFCFKEWIKHSSNPSCPLCRNSW</sequence>
<dbReference type="InterPro" id="IPR050158">
    <property type="entry name" value="Ubiquitin_ubiquitin-like"/>
</dbReference>
<dbReference type="Pfam" id="PF13639">
    <property type="entry name" value="zf-RING_2"/>
    <property type="match status" value="1"/>
</dbReference>
<dbReference type="SUPFAM" id="SSF57850">
    <property type="entry name" value="RING/U-box"/>
    <property type="match status" value="1"/>
</dbReference>
<dbReference type="PROSITE" id="PS50089">
    <property type="entry name" value="ZF_RING_2"/>
    <property type="match status" value="1"/>
</dbReference>
<gene>
    <name evidence="7" type="ORF">OXX778_LOCUS688</name>
</gene>
<keyword evidence="2 4" id="KW-0863">Zinc-finger</keyword>
<dbReference type="InterPro" id="IPR019956">
    <property type="entry name" value="Ubiquitin_dom"/>
</dbReference>
<dbReference type="SMART" id="SM00213">
    <property type="entry name" value="UBQ"/>
    <property type="match status" value="1"/>
</dbReference>
<evidence type="ECO:0000313" key="7">
    <source>
        <dbReference type="EMBL" id="CAF0708846.1"/>
    </source>
</evidence>
<proteinExistence type="predicted"/>
<evidence type="ECO:0000313" key="8">
    <source>
        <dbReference type="Proteomes" id="UP000663879"/>
    </source>
</evidence>